<name>A0A2H0B5B1_9BACT</name>
<evidence type="ECO:0000256" key="12">
    <source>
        <dbReference type="ARBA" id="ARBA00022801"/>
    </source>
</evidence>
<dbReference type="CDD" id="cd10845">
    <property type="entry name" value="DSRM_RNAse_III_family"/>
    <property type="match status" value="1"/>
</dbReference>
<dbReference type="GO" id="GO:0010468">
    <property type="term" value="P:regulation of gene expression"/>
    <property type="evidence" value="ECO:0007669"/>
    <property type="project" value="TreeGrafter"/>
</dbReference>
<evidence type="ECO:0000256" key="2">
    <source>
        <dbReference type="ARBA" id="ARBA00004496"/>
    </source>
</evidence>
<keyword evidence="8 15" id="KW-0819">tRNA processing</keyword>
<dbReference type="Gene3D" id="1.10.1520.10">
    <property type="entry name" value="Ribonuclease III domain"/>
    <property type="match status" value="1"/>
</dbReference>
<feature type="active site" evidence="15">
    <location>
        <position position="49"/>
    </location>
</feature>
<organism evidence="18 19">
    <name type="scientific">Candidatus Beckwithbacteria bacterium CG23_combo_of_CG06-09_8_20_14_all_34_8</name>
    <dbReference type="NCBI Taxonomy" id="1974497"/>
    <lineage>
        <taxon>Bacteria</taxon>
        <taxon>Candidatus Beckwithiibacteriota</taxon>
    </lineage>
</organism>
<feature type="domain" description="RNase III" evidence="17">
    <location>
        <begin position="4"/>
        <end position="132"/>
    </location>
</feature>
<dbReference type="Pfam" id="PF00035">
    <property type="entry name" value="dsrm"/>
    <property type="match status" value="1"/>
</dbReference>
<dbReference type="InterPro" id="IPR036389">
    <property type="entry name" value="RNase_III_sf"/>
</dbReference>
<evidence type="ECO:0000256" key="7">
    <source>
        <dbReference type="ARBA" id="ARBA00022664"/>
    </source>
</evidence>
<evidence type="ECO:0000256" key="13">
    <source>
        <dbReference type="ARBA" id="ARBA00022842"/>
    </source>
</evidence>
<dbReference type="NCBIfam" id="TIGR02191">
    <property type="entry name" value="RNaseIII"/>
    <property type="match status" value="1"/>
</dbReference>
<dbReference type="GO" id="GO:0003725">
    <property type="term" value="F:double-stranded RNA binding"/>
    <property type="evidence" value="ECO:0007669"/>
    <property type="project" value="TreeGrafter"/>
</dbReference>
<feature type="binding site" evidence="15">
    <location>
        <position position="121"/>
    </location>
    <ligand>
        <name>Mg(2+)</name>
        <dbReference type="ChEBI" id="CHEBI:18420"/>
    </ligand>
</feature>
<keyword evidence="6 15" id="KW-0698">rRNA processing</keyword>
<dbReference type="PROSITE" id="PS50142">
    <property type="entry name" value="RNASE_3_2"/>
    <property type="match status" value="1"/>
</dbReference>
<evidence type="ECO:0000313" key="19">
    <source>
        <dbReference type="Proteomes" id="UP000229459"/>
    </source>
</evidence>
<evidence type="ECO:0000256" key="3">
    <source>
        <dbReference type="ARBA" id="ARBA00010183"/>
    </source>
</evidence>
<comment type="catalytic activity">
    <reaction evidence="1 15">
        <text>Endonucleolytic cleavage to 5'-phosphomonoester.</text>
        <dbReference type="EC" id="3.1.26.3"/>
    </reaction>
</comment>
<keyword evidence="13 15" id="KW-0460">Magnesium</keyword>
<evidence type="ECO:0000256" key="4">
    <source>
        <dbReference type="ARBA" id="ARBA00011738"/>
    </source>
</evidence>
<protein>
    <recommendedName>
        <fullName evidence="15">Ribonuclease 3</fullName>
        <ecNumber evidence="15">3.1.26.3</ecNumber>
    </recommendedName>
    <alternativeName>
        <fullName evidence="15">Ribonuclease III</fullName>
        <shortName evidence="15">RNase III</shortName>
    </alternativeName>
</protein>
<dbReference type="GO" id="GO:0004525">
    <property type="term" value="F:ribonuclease III activity"/>
    <property type="evidence" value="ECO:0007669"/>
    <property type="project" value="UniProtKB-UniRule"/>
</dbReference>
<evidence type="ECO:0000259" key="17">
    <source>
        <dbReference type="PROSITE" id="PS50142"/>
    </source>
</evidence>
<keyword evidence="12 15" id="KW-0378">Hydrolase</keyword>
<evidence type="ECO:0000256" key="10">
    <source>
        <dbReference type="ARBA" id="ARBA00022723"/>
    </source>
</evidence>
<dbReference type="GO" id="GO:0008033">
    <property type="term" value="P:tRNA processing"/>
    <property type="evidence" value="ECO:0007669"/>
    <property type="project" value="UniProtKB-KW"/>
</dbReference>
<dbReference type="SMART" id="SM00358">
    <property type="entry name" value="DSRM"/>
    <property type="match status" value="1"/>
</dbReference>
<dbReference type="GO" id="GO:0006397">
    <property type="term" value="P:mRNA processing"/>
    <property type="evidence" value="ECO:0007669"/>
    <property type="project" value="UniProtKB-UniRule"/>
</dbReference>
<evidence type="ECO:0000256" key="14">
    <source>
        <dbReference type="ARBA" id="ARBA00022884"/>
    </source>
</evidence>
<evidence type="ECO:0000256" key="5">
    <source>
        <dbReference type="ARBA" id="ARBA00022490"/>
    </source>
</evidence>
<dbReference type="GO" id="GO:0042802">
    <property type="term" value="F:identical protein binding"/>
    <property type="evidence" value="ECO:0007669"/>
    <property type="project" value="UniProtKB-ARBA"/>
</dbReference>
<feature type="domain" description="DRBM" evidence="16">
    <location>
        <begin position="159"/>
        <end position="228"/>
    </location>
</feature>
<feature type="binding site" evidence="15">
    <location>
        <position position="118"/>
    </location>
    <ligand>
        <name>Mg(2+)</name>
        <dbReference type="ChEBI" id="CHEBI:18420"/>
    </ligand>
</feature>
<dbReference type="PANTHER" id="PTHR11207">
    <property type="entry name" value="RIBONUCLEASE III"/>
    <property type="match status" value="1"/>
</dbReference>
<dbReference type="EMBL" id="PCSR01000099">
    <property type="protein sequence ID" value="PIP52849.1"/>
    <property type="molecule type" value="Genomic_DNA"/>
</dbReference>
<dbReference type="PROSITE" id="PS50137">
    <property type="entry name" value="DS_RBD"/>
    <property type="match status" value="1"/>
</dbReference>
<proteinExistence type="inferred from homology"/>
<evidence type="ECO:0000256" key="11">
    <source>
        <dbReference type="ARBA" id="ARBA00022759"/>
    </source>
</evidence>
<dbReference type="GO" id="GO:0019843">
    <property type="term" value="F:rRNA binding"/>
    <property type="evidence" value="ECO:0007669"/>
    <property type="project" value="UniProtKB-KW"/>
</dbReference>
<gene>
    <name evidence="15 18" type="primary">rnc</name>
    <name evidence="18" type="ORF">COX08_04200</name>
</gene>
<feature type="binding site" evidence="15">
    <location>
        <position position="45"/>
    </location>
    <ligand>
        <name>Mg(2+)</name>
        <dbReference type="ChEBI" id="CHEBI:18420"/>
    </ligand>
</feature>
<evidence type="ECO:0000256" key="8">
    <source>
        <dbReference type="ARBA" id="ARBA00022694"/>
    </source>
</evidence>
<evidence type="ECO:0000256" key="9">
    <source>
        <dbReference type="ARBA" id="ARBA00022722"/>
    </source>
</evidence>
<dbReference type="Proteomes" id="UP000229459">
    <property type="component" value="Unassembled WGS sequence"/>
</dbReference>
<dbReference type="InterPro" id="IPR011907">
    <property type="entry name" value="RNase_III"/>
</dbReference>
<sequence length="230" mass="25755">MNSLSNLQDTLGYHYQNSQLLETALTHRSYLNEDHSVPQSNERSEFLGDAVLELVTSEFLFTKFPQSPEGDLTSLRAKIVQTKTLAALAQELDLGSYLRMSKGERASGGMTNASLLADTVEAIIGSIYLDKGIEQAKIFIHQFLLEKYEMIIKTTDVEDWKSRLQEMVQAKGGVAPTYQVINEEGPDHDRTFTIQVYYFDKAQETGVGKSKQIAQQAAARKALEKLQSIQ</sequence>
<comment type="cofactor">
    <cofactor evidence="15">
        <name>Mg(2+)</name>
        <dbReference type="ChEBI" id="CHEBI:18420"/>
    </cofactor>
</comment>
<comment type="caution">
    <text evidence="18">The sequence shown here is derived from an EMBL/GenBank/DDBJ whole genome shotgun (WGS) entry which is preliminary data.</text>
</comment>
<dbReference type="EC" id="3.1.26.3" evidence="15"/>
<dbReference type="FunFam" id="3.30.160.20:FF:000003">
    <property type="entry name" value="Ribonuclease 3"/>
    <property type="match status" value="1"/>
</dbReference>
<keyword evidence="5 15" id="KW-0963">Cytoplasm</keyword>
<dbReference type="HAMAP" id="MF_00104">
    <property type="entry name" value="RNase_III"/>
    <property type="match status" value="1"/>
</dbReference>
<keyword evidence="7 15" id="KW-0507">mRNA processing</keyword>
<dbReference type="SUPFAM" id="SSF54768">
    <property type="entry name" value="dsRNA-binding domain-like"/>
    <property type="match status" value="1"/>
</dbReference>
<dbReference type="InterPro" id="IPR014720">
    <property type="entry name" value="dsRBD_dom"/>
</dbReference>
<dbReference type="CDD" id="cd00593">
    <property type="entry name" value="RIBOc"/>
    <property type="match status" value="1"/>
</dbReference>
<dbReference type="AlphaFoldDB" id="A0A2H0B5B1"/>
<evidence type="ECO:0000259" key="16">
    <source>
        <dbReference type="PROSITE" id="PS50137"/>
    </source>
</evidence>
<comment type="subunit">
    <text evidence="4 15">Homodimer.</text>
</comment>
<keyword evidence="10 15" id="KW-0479">Metal-binding</keyword>
<dbReference type="Gene3D" id="3.30.160.20">
    <property type="match status" value="1"/>
</dbReference>
<comment type="similarity">
    <text evidence="3">Belongs to the ribonuclease III family.</text>
</comment>
<dbReference type="SMART" id="SM00535">
    <property type="entry name" value="RIBOc"/>
    <property type="match status" value="1"/>
</dbReference>
<dbReference type="SUPFAM" id="SSF69065">
    <property type="entry name" value="RNase III domain-like"/>
    <property type="match status" value="1"/>
</dbReference>
<comment type="subcellular location">
    <subcellularLocation>
        <location evidence="2 15">Cytoplasm</location>
    </subcellularLocation>
</comment>
<evidence type="ECO:0000313" key="18">
    <source>
        <dbReference type="EMBL" id="PIP52849.1"/>
    </source>
</evidence>
<evidence type="ECO:0000256" key="1">
    <source>
        <dbReference type="ARBA" id="ARBA00000109"/>
    </source>
</evidence>
<keyword evidence="14 15" id="KW-0694">RNA-binding</keyword>
<feature type="active site" evidence="15">
    <location>
        <position position="121"/>
    </location>
</feature>
<keyword evidence="11 15" id="KW-0255">Endonuclease</keyword>
<accession>A0A2H0B5B1</accession>
<comment type="function">
    <text evidence="15">Digests double-stranded RNA. Involved in the processing of primary rRNA transcript to yield the immediate precursors to the large and small rRNAs (23S and 16S). Processes some mRNAs, and tRNAs when they are encoded in the rRNA operon. Processes pre-crRNA and tracrRNA of type II CRISPR loci if present in the organism.</text>
</comment>
<dbReference type="Pfam" id="PF14622">
    <property type="entry name" value="Ribonucleas_3_3"/>
    <property type="match status" value="1"/>
</dbReference>
<evidence type="ECO:0000256" key="15">
    <source>
        <dbReference type="HAMAP-Rule" id="MF_00104"/>
    </source>
</evidence>
<reference evidence="18 19" key="1">
    <citation type="submission" date="2017-09" db="EMBL/GenBank/DDBJ databases">
        <title>Depth-based differentiation of microbial function through sediment-hosted aquifers and enrichment of novel symbionts in the deep terrestrial subsurface.</title>
        <authorList>
            <person name="Probst A.J."/>
            <person name="Ladd B."/>
            <person name="Jarett J.K."/>
            <person name="Geller-Mcgrath D.E."/>
            <person name="Sieber C.M."/>
            <person name="Emerson J.B."/>
            <person name="Anantharaman K."/>
            <person name="Thomas B.C."/>
            <person name="Malmstrom R."/>
            <person name="Stieglmeier M."/>
            <person name="Klingl A."/>
            <person name="Woyke T."/>
            <person name="Ryan C.M."/>
            <person name="Banfield J.F."/>
        </authorList>
    </citation>
    <scope>NUCLEOTIDE SEQUENCE [LARGE SCALE GENOMIC DNA]</scope>
    <source>
        <strain evidence="18">CG23_combo_of_CG06-09_8_20_14_all_34_8</strain>
    </source>
</reference>
<keyword evidence="15" id="KW-0699">rRNA-binding</keyword>
<dbReference type="GO" id="GO:0006364">
    <property type="term" value="P:rRNA processing"/>
    <property type="evidence" value="ECO:0007669"/>
    <property type="project" value="UniProtKB-UniRule"/>
</dbReference>
<keyword evidence="9 15" id="KW-0540">Nuclease</keyword>
<dbReference type="GO" id="GO:0046872">
    <property type="term" value="F:metal ion binding"/>
    <property type="evidence" value="ECO:0007669"/>
    <property type="project" value="UniProtKB-KW"/>
</dbReference>
<dbReference type="InterPro" id="IPR000999">
    <property type="entry name" value="RNase_III_dom"/>
</dbReference>
<dbReference type="GO" id="GO:0005737">
    <property type="term" value="C:cytoplasm"/>
    <property type="evidence" value="ECO:0007669"/>
    <property type="project" value="UniProtKB-SubCell"/>
</dbReference>
<evidence type="ECO:0000256" key="6">
    <source>
        <dbReference type="ARBA" id="ARBA00022552"/>
    </source>
</evidence>
<dbReference type="FunFam" id="1.10.1520.10:FF:000001">
    <property type="entry name" value="Ribonuclease 3"/>
    <property type="match status" value="1"/>
</dbReference>
<dbReference type="PANTHER" id="PTHR11207:SF0">
    <property type="entry name" value="RIBONUCLEASE 3"/>
    <property type="match status" value="1"/>
</dbReference>